<evidence type="ECO:0000313" key="2">
    <source>
        <dbReference type="EMBL" id="MCS0608767.1"/>
    </source>
</evidence>
<accession>A0ABT2BJX3</accession>
<dbReference type="EMBL" id="JANUGV010000002">
    <property type="protein sequence ID" value="MCS0608767.1"/>
    <property type="molecule type" value="Genomic_DNA"/>
</dbReference>
<feature type="compositionally biased region" description="Basic and acidic residues" evidence="1">
    <location>
        <begin position="23"/>
        <end position="37"/>
    </location>
</feature>
<protein>
    <submittedName>
        <fullName evidence="2">Uncharacterized protein</fullName>
    </submittedName>
</protein>
<organism evidence="2 3">
    <name type="scientific">Massilia solisilvae</name>
    <dbReference type="NCBI Taxonomy" id="1811225"/>
    <lineage>
        <taxon>Bacteria</taxon>
        <taxon>Pseudomonadati</taxon>
        <taxon>Pseudomonadota</taxon>
        <taxon>Betaproteobacteria</taxon>
        <taxon>Burkholderiales</taxon>
        <taxon>Oxalobacteraceae</taxon>
        <taxon>Telluria group</taxon>
        <taxon>Massilia</taxon>
    </lineage>
</organism>
<feature type="region of interest" description="Disordered" evidence="1">
    <location>
        <begin position="1"/>
        <end position="51"/>
    </location>
</feature>
<dbReference type="Proteomes" id="UP001205861">
    <property type="component" value="Unassembled WGS sequence"/>
</dbReference>
<name>A0ABT2BJX3_9BURK</name>
<comment type="caution">
    <text evidence="2">The sequence shown here is derived from an EMBL/GenBank/DDBJ whole genome shotgun (WGS) entry which is preliminary data.</text>
</comment>
<keyword evidence="3" id="KW-1185">Reference proteome</keyword>
<evidence type="ECO:0000313" key="3">
    <source>
        <dbReference type="Proteomes" id="UP001205861"/>
    </source>
</evidence>
<proteinExistence type="predicted"/>
<dbReference type="RefSeq" id="WP_258856437.1">
    <property type="nucleotide sequence ID" value="NZ_JANUGV010000002.1"/>
</dbReference>
<gene>
    <name evidence="2" type="ORF">NX773_11380</name>
</gene>
<reference evidence="2 3" key="1">
    <citation type="submission" date="2022-08" db="EMBL/GenBank/DDBJ databases">
        <title>Reclassification of Massilia species as members of the genera Telluria, Duganella, Pseudoduganella, Mokoshia gen. nov. and Zemynaea gen. nov. using orthogonal and non-orthogonal genome-based approaches.</title>
        <authorList>
            <person name="Bowman J.P."/>
        </authorList>
    </citation>
    <scope>NUCLEOTIDE SEQUENCE [LARGE SCALE GENOMIC DNA]</scope>
    <source>
        <strain evidence="2 3">JCM 31607</strain>
    </source>
</reference>
<sequence length="120" mass="13175">MATISYGKGKNLQPTSSKALKAALDESTRNGKVEMPDIKQGNKTPNAVTDLGADKGPRIWYVKQMQLRQGVVAQLNQKPAAYRVRKLSAAAKGMQKVRVTIDAPDVLEFFSVKKTKSHSF</sequence>
<evidence type="ECO:0000256" key="1">
    <source>
        <dbReference type="SAM" id="MobiDB-lite"/>
    </source>
</evidence>